<dbReference type="PANTHER" id="PTHR37829:SF3">
    <property type="entry name" value="PROTEIN JAYE-RELATED"/>
    <property type="match status" value="1"/>
</dbReference>
<evidence type="ECO:0000313" key="4">
    <source>
        <dbReference type="Proteomes" id="UP000553706"/>
    </source>
</evidence>
<evidence type="ECO:0000259" key="2">
    <source>
        <dbReference type="Pfam" id="PF26079"/>
    </source>
</evidence>
<evidence type="ECO:0000313" key="3">
    <source>
        <dbReference type="EMBL" id="MBB5373644.1"/>
    </source>
</evidence>
<accession>A0A840VD66</accession>
<protein>
    <submittedName>
        <fullName evidence="3">Putative phage protein gp47/JayE</fullName>
    </submittedName>
</protein>
<keyword evidence="4" id="KW-1185">Reference proteome</keyword>
<organism evidence="3 4">
    <name type="scientific">Acidocella aromatica</name>
    <dbReference type="NCBI Taxonomy" id="1303579"/>
    <lineage>
        <taxon>Bacteria</taxon>
        <taxon>Pseudomonadati</taxon>
        <taxon>Pseudomonadota</taxon>
        <taxon>Alphaproteobacteria</taxon>
        <taxon>Acetobacterales</taxon>
        <taxon>Acidocellaceae</taxon>
        <taxon>Acidocella</taxon>
    </lineage>
</organism>
<name>A0A840VD66_9PROT</name>
<evidence type="ECO:0000259" key="1">
    <source>
        <dbReference type="Pfam" id="PF04865"/>
    </source>
</evidence>
<dbReference type="PANTHER" id="PTHR37829">
    <property type="entry name" value="PHAGE-LIKE ELEMENT PBSX PROTEIN XKDT"/>
    <property type="match status" value="1"/>
</dbReference>
<dbReference type="Pfam" id="PF04865">
    <property type="entry name" value="Baseplate_J"/>
    <property type="match status" value="1"/>
</dbReference>
<proteinExistence type="predicted"/>
<dbReference type="InterPro" id="IPR006949">
    <property type="entry name" value="Barrel_Baseplate_J-like"/>
</dbReference>
<dbReference type="InterPro" id="IPR058530">
    <property type="entry name" value="Baseplate_J-like_C"/>
</dbReference>
<reference evidence="3 4" key="1">
    <citation type="submission" date="2020-08" db="EMBL/GenBank/DDBJ databases">
        <title>Genomic Encyclopedia of Type Strains, Phase IV (KMG-IV): sequencing the most valuable type-strain genomes for metagenomic binning, comparative biology and taxonomic classification.</title>
        <authorList>
            <person name="Goeker M."/>
        </authorList>
    </citation>
    <scope>NUCLEOTIDE SEQUENCE [LARGE SCALE GENOMIC DNA]</scope>
    <source>
        <strain evidence="3 4">DSM 27026</strain>
    </source>
</reference>
<dbReference type="RefSeq" id="WP_183266654.1">
    <property type="nucleotide sequence ID" value="NZ_JACHFJ010000008.1"/>
</dbReference>
<feature type="domain" description="Baseplate protein J-like barrel" evidence="1">
    <location>
        <begin position="95"/>
        <end position="188"/>
    </location>
</feature>
<comment type="caution">
    <text evidence="3">The sequence shown here is derived from an EMBL/GenBank/DDBJ whole genome shotgun (WGS) entry which is preliminary data.</text>
</comment>
<gene>
    <name evidence="3" type="ORF">HNP71_001908</name>
</gene>
<feature type="domain" description="Baseplate J-like C-terminal" evidence="2">
    <location>
        <begin position="290"/>
        <end position="374"/>
    </location>
</feature>
<dbReference type="AlphaFoldDB" id="A0A840VD66"/>
<dbReference type="Proteomes" id="UP000553706">
    <property type="component" value="Unassembled WGS sequence"/>
</dbReference>
<dbReference type="Pfam" id="PF26079">
    <property type="entry name" value="Baseplate_J_C"/>
    <property type="match status" value="1"/>
</dbReference>
<dbReference type="InterPro" id="IPR052399">
    <property type="entry name" value="Phage_Baseplate_Assmbl_Protein"/>
</dbReference>
<sequence>MKLSLQNFSALVEGMAAAVQGAAASLLDLTVGSVLRAILEANASVALWLQWLIVQVLATTRLATSTGDDCDSFGADFGFSRLPAVAASGQVMFSRFTPSVAALVPVGTEVSVTGNVQSFVVVTDVSNPAFSSASNGYVLAPGIASVAAAVAAVVPGSIGNVQPGTIAVLGSAIAGVDTVTNPLALTGGMDAESDPAFRARFGNYLASLSRATALAIGSAIAAIQQGLSYTITENMSQAGTVQMGHFVVTVDDGTGAPSINLLSTVQQAVDAVRPVGTSFAVQGPVVEAANVAVTLVTSSQAVHARAVASVAAAIEAYIAGLPVGATLSYTRLAQLIYDASGAVTNIATLVLNGGAMDLVPPLFGVIRAGTVTVS</sequence>
<dbReference type="EMBL" id="JACHFJ010000008">
    <property type="protein sequence ID" value="MBB5373644.1"/>
    <property type="molecule type" value="Genomic_DNA"/>
</dbReference>